<feature type="compositionally biased region" description="Acidic residues" evidence="2">
    <location>
        <begin position="92"/>
        <end position="108"/>
    </location>
</feature>
<organism evidence="5">
    <name type="scientific">Candida tenuis (strain ATCC 10573 / BCRC 21748 / CBS 615 / JCM 9827 / NBRC 10315 / NRRL Y-1498 / VKM Y-70)</name>
    <name type="common">Yeast</name>
    <name type="synonym">Yamadazyma tenuis</name>
    <dbReference type="NCBI Taxonomy" id="590646"/>
    <lineage>
        <taxon>Eukaryota</taxon>
        <taxon>Fungi</taxon>
        <taxon>Dikarya</taxon>
        <taxon>Ascomycota</taxon>
        <taxon>Saccharomycotina</taxon>
        <taxon>Pichiomycetes</taxon>
        <taxon>Debaryomycetaceae</taxon>
        <taxon>Yamadazyma</taxon>
    </lineage>
</organism>
<proteinExistence type="predicted"/>
<evidence type="ECO:0000256" key="2">
    <source>
        <dbReference type="SAM" id="MobiDB-lite"/>
    </source>
</evidence>
<evidence type="ECO:0008006" key="6">
    <source>
        <dbReference type="Google" id="ProtNLM"/>
    </source>
</evidence>
<keyword evidence="3" id="KW-1133">Transmembrane helix</keyword>
<keyword evidence="1" id="KW-0175">Coiled coil</keyword>
<evidence type="ECO:0000256" key="1">
    <source>
        <dbReference type="SAM" id="Coils"/>
    </source>
</evidence>
<dbReference type="eggNOG" id="ENOG502SGS1">
    <property type="taxonomic scope" value="Eukaryota"/>
</dbReference>
<protein>
    <recommendedName>
        <fullName evidence="6">SUN domain-containing protein</fullName>
    </recommendedName>
</protein>
<dbReference type="HOGENOM" id="CLU_408812_0_0_1"/>
<name>G3BAZ3_CANTC</name>
<sequence>MSRFPGIPTVVGDTDDDASIHLNSKVGPARPLPQISPKEQEIANILSKPSAAPSSQYNEVFETYYRNGGHVAPAPEGDDVTDHSSSGSDYEPQLDDSTDEESDEDATEVETPHEKSLLEEPQDISIAPEPPIRQISPWKQAFLSVLAGITLAVVVIEVCYISVVYSRSKHTGHTVENYYEVNSKFEQLGSQVSHLASEHKNHKKAVEELANNQKHLQQSYEQLSDNVMNRFHGMESRFETLDTNKSQINGVIQEVRALKVQFESVNLVSNHTEFDHRLNLLTSKLDRLVELNDNIETIKADVLATLFQALPSQVPVYTKNNKIHYIPEFNKFLYNFIDSYFKEHGPTDWNAFVRENKESLDKYVKDLLSQSGVDGIDKSRLHQLVAEQLAQNNQVIFDKFNNLVDNLNVDTNSTVSVKHDKILLSSLLEMFSEGSVNTNYADYRLGTKILGFLTSVPSNDKPLPRKLLLGWYDYLVQSSPSYTSLKFNANNLLVDGGSSWRCQTDKNGLCSVGIKLSSPVIITDVVVATDSQDSSHKAISIYVKPKSSSDYETIARYLSDFKMGFKLPQISNKYLKKFIKVKEASLDKPINHIKLPISLVNLQVPARDLYVEFQSNQEVLEVRNIKVYGISQYRSQKYSQKMELLIDNLKQAPEPVRIYDDVSVLGSDETIS</sequence>
<keyword evidence="5" id="KW-1185">Reference proteome</keyword>
<keyword evidence="3" id="KW-0472">Membrane</keyword>
<evidence type="ECO:0000313" key="4">
    <source>
        <dbReference type="EMBL" id="EGV61488.1"/>
    </source>
</evidence>
<feature type="region of interest" description="Disordered" evidence="2">
    <location>
        <begin position="68"/>
        <end position="130"/>
    </location>
</feature>
<keyword evidence="3" id="KW-0812">Transmembrane</keyword>
<dbReference type="KEGG" id="cten:18246014"/>
<reference evidence="4 5" key="1">
    <citation type="journal article" date="2011" name="Proc. Natl. Acad. Sci. U.S.A.">
        <title>Comparative genomics of xylose-fermenting fungi for enhanced biofuel production.</title>
        <authorList>
            <person name="Wohlbach D.J."/>
            <person name="Kuo A."/>
            <person name="Sato T.K."/>
            <person name="Potts K.M."/>
            <person name="Salamov A.A."/>
            <person name="LaButti K.M."/>
            <person name="Sun H."/>
            <person name="Clum A."/>
            <person name="Pangilinan J.L."/>
            <person name="Lindquist E.A."/>
            <person name="Lucas S."/>
            <person name="Lapidus A."/>
            <person name="Jin M."/>
            <person name="Gunawan C."/>
            <person name="Balan V."/>
            <person name="Dale B.E."/>
            <person name="Jeffries T.W."/>
            <person name="Zinkel R."/>
            <person name="Barry K.W."/>
            <person name="Grigoriev I.V."/>
            <person name="Gasch A.P."/>
        </authorList>
    </citation>
    <scope>NUCLEOTIDE SEQUENCE [LARGE SCALE GENOMIC DNA]</scope>
    <source>
        <strain evidence="5">ATCC 10573 / BCRC 21748 / CBS 615 / JCM 9827 / NBRC 10315 / NRRL Y-1498 / VKM Y-70</strain>
    </source>
</reference>
<feature type="coiled-coil region" evidence="1">
    <location>
        <begin position="192"/>
        <end position="226"/>
    </location>
</feature>
<dbReference type="Proteomes" id="UP000000707">
    <property type="component" value="Unassembled WGS sequence"/>
</dbReference>
<evidence type="ECO:0000313" key="5">
    <source>
        <dbReference type="Proteomes" id="UP000000707"/>
    </source>
</evidence>
<dbReference type="RefSeq" id="XP_006687658.1">
    <property type="nucleotide sequence ID" value="XM_006687595.1"/>
</dbReference>
<dbReference type="AlphaFoldDB" id="G3BAZ3"/>
<dbReference type="OrthoDB" id="4093311at2759"/>
<feature type="transmembrane region" description="Helical" evidence="3">
    <location>
        <begin position="141"/>
        <end position="165"/>
    </location>
</feature>
<dbReference type="EMBL" id="GL996527">
    <property type="protein sequence ID" value="EGV61488.1"/>
    <property type="molecule type" value="Genomic_DNA"/>
</dbReference>
<dbReference type="STRING" id="590646.G3BAZ3"/>
<evidence type="ECO:0000256" key="3">
    <source>
        <dbReference type="SAM" id="Phobius"/>
    </source>
</evidence>
<dbReference type="GeneID" id="18246014"/>
<gene>
    <name evidence="4" type="ORF">CANTEDRAFT_108237</name>
</gene>
<accession>G3BAZ3</accession>
<feature type="region of interest" description="Disordered" evidence="2">
    <location>
        <begin position="1"/>
        <end position="36"/>
    </location>
</feature>